<dbReference type="Proteomes" id="UP001205105">
    <property type="component" value="Unassembled WGS sequence"/>
</dbReference>
<proteinExistence type="predicted"/>
<gene>
    <name evidence="1" type="ORF">COHA_001524</name>
</gene>
<comment type="caution">
    <text evidence="1">The sequence shown here is derived from an EMBL/GenBank/DDBJ whole genome shotgun (WGS) entry which is preliminary data.</text>
</comment>
<keyword evidence="2" id="KW-1185">Reference proteome</keyword>
<accession>A0AAD5DXK8</accession>
<dbReference type="EMBL" id="JADXDR010000023">
    <property type="protein sequence ID" value="KAI7844871.1"/>
    <property type="molecule type" value="Genomic_DNA"/>
</dbReference>
<name>A0AAD5DXK8_9CHLO</name>
<dbReference type="Gene3D" id="2.80.10.50">
    <property type="match status" value="1"/>
</dbReference>
<evidence type="ECO:0000313" key="1">
    <source>
        <dbReference type="EMBL" id="KAI7844871.1"/>
    </source>
</evidence>
<sequence length="635" mass="67889">MEGLAVAQACQASARLAQSKKLLTLNVQEGNSTARAPRPAVTSVPFQTTSVHPLVAVLQVVQTTPDCNATTPLLPSPSSELQLLLRGTPGSATAGIFLIAVCTAGKQACIVYRVSPPPPPPTLYFEPIPLAQPPTGPNFDAYSDLLSSPQLPTSMQGDNSVFDWFQLEAQVVLNACKAYKPQPRAPKLLAHTSNAQGTVKIDTTLQVVDVSPDCGPKTDASKGGAQKELSMLLTSPSGKGPLFTLVTPTVEGLQSSTQDAYLQSLGESALGGKDNKILPYFVTRWGKMCLVPDDDKGAYNGVWLRFSTDPAACSKHMMTFTDDGCVKHTFSGRCLHLRTPSPPDNSKLMLWNICNCARNGTYKNTAWQATAEGSLQHWLSGGRVNSAGPGAFAFLTLNTGGQGAHMGKPIGSFGGKCMDTSIIYIDNRFPRNRIILTSAACDYSTSLDAFVMQPDGCVRHIETGTCLAPLDTLPTPEDNQVLKRTFPLGPHAVCLLPYISAVTNGRDGAYERAELGIVKSSECTGANCCGTSTWILTKDGCLRNVERNMCASIETEFNWMTCDAVDKLMLLSNCNCGSYNNLLWREFGNGGVQHQRTGVVLGADANLPDRSGPLYWSAAFLNPAFGTSAALQGMF</sequence>
<dbReference type="AlphaFoldDB" id="A0AAD5DXK8"/>
<organism evidence="1 2">
    <name type="scientific">Chlorella ohadii</name>
    <dbReference type="NCBI Taxonomy" id="2649997"/>
    <lineage>
        <taxon>Eukaryota</taxon>
        <taxon>Viridiplantae</taxon>
        <taxon>Chlorophyta</taxon>
        <taxon>core chlorophytes</taxon>
        <taxon>Trebouxiophyceae</taxon>
        <taxon>Chlorellales</taxon>
        <taxon>Chlorellaceae</taxon>
        <taxon>Chlorella clade</taxon>
        <taxon>Chlorella</taxon>
    </lineage>
</organism>
<protein>
    <submittedName>
        <fullName evidence="1">Uncharacterized protein</fullName>
    </submittedName>
</protein>
<evidence type="ECO:0000313" key="2">
    <source>
        <dbReference type="Proteomes" id="UP001205105"/>
    </source>
</evidence>
<reference evidence="1" key="1">
    <citation type="submission" date="2020-11" db="EMBL/GenBank/DDBJ databases">
        <title>Chlorella ohadii genome sequencing and assembly.</title>
        <authorList>
            <person name="Murik O."/>
            <person name="Treves H."/>
            <person name="Kedem I."/>
            <person name="Shotland Y."/>
            <person name="Kaplan A."/>
        </authorList>
    </citation>
    <scope>NUCLEOTIDE SEQUENCE</scope>
    <source>
        <strain evidence="1">1</strain>
    </source>
</reference>